<organism evidence="8 9">
    <name type="scientific">Salinimicrobium gaetbulicola</name>
    <dbReference type="NCBI Taxonomy" id="999702"/>
    <lineage>
        <taxon>Bacteria</taxon>
        <taxon>Pseudomonadati</taxon>
        <taxon>Bacteroidota</taxon>
        <taxon>Flavobacteriia</taxon>
        <taxon>Flavobacteriales</taxon>
        <taxon>Flavobacteriaceae</taxon>
        <taxon>Salinimicrobium</taxon>
    </lineage>
</organism>
<evidence type="ECO:0000256" key="3">
    <source>
        <dbReference type="ARBA" id="ARBA00022475"/>
    </source>
</evidence>
<comment type="subcellular location">
    <subcellularLocation>
        <location evidence="1">Cell membrane</location>
        <topology evidence="1">Multi-pass membrane protein</topology>
    </subcellularLocation>
</comment>
<dbReference type="EMBL" id="JBHTJP010000032">
    <property type="protein sequence ID" value="MFD0975659.1"/>
    <property type="molecule type" value="Genomic_DNA"/>
</dbReference>
<dbReference type="PANTHER" id="PTHR33452">
    <property type="entry name" value="OXIDOREDUCTASE CATD-RELATED"/>
    <property type="match status" value="1"/>
</dbReference>
<dbReference type="Pfam" id="PF07681">
    <property type="entry name" value="DoxX"/>
    <property type="match status" value="1"/>
</dbReference>
<evidence type="ECO:0000256" key="6">
    <source>
        <dbReference type="ARBA" id="ARBA00023136"/>
    </source>
</evidence>
<evidence type="ECO:0000256" key="5">
    <source>
        <dbReference type="ARBA" id="ARBA00022989"/>
    </source>
</evidence>
<evidence type="ECO:0000313" key="9">
    <source>
        <dbReference type="Proteomes" id="UP001597100"/>
    </source>
</evidence>
<keyword evidence="3" id="KW-1003">Cell membrane</keyword>
<sequence length="141" mass="15428">MRKIYSTNLNLPSIDAGLLVLRVGVAAFMLTHGVPKLLNLFGSEEIAFADPLGLGATTSLLLSTFAEFICSILILFGLGTRLAAIVLIFNMAVAFFIFHAQDPFKGKELAGVFLLIYIVILITGAGKYALDYYWLKRTKHS</sequence>
<evidence type="ECO:0000256" key="2">
    <source>
        <dbReference type="ARBA" id="ARBA00006679"/>
    </source>
</evidence>
<dbReference type="RefSeq" id="WP_380736701.1">
    <property type="nucleotide sequence ID" value="NZ_JBHTJP010000032.1"/>
</dbReference>
<evidence type="ECO:0000256" key="7">
    <source>
        <dbReference type="SAM" id="Phobius"/>
    </source>
</evidence>
<feature type="transmembrane region" description="Helical" evidence="7">
    <location>
        <begin position="112"/>
        <end position="130"/>
    </location>
</feature>
<comment type="similarity">
    <text evidence="2">Belongs to the DoxX family.</text>
</comment>
<evidence type="ECO:0000256" key="1">
    <source>
        <dbReference type="ARBA" id="ARBA00004651"/>
    </source>
</evidence>
<keyword evidence="5 7" id="KW-1133">Transmembrane helix</keyword>
<keyword evidence="4 7" id="KW-0812">Transmembrane</keyword>
<reference evidence="9" key="1">
    <citation type="journal article" date="2019" name="Int. J. Syst. Evol. Microbiol.">
        <title>The Global Catalogue of Microorganisms (GCM) 10K type strain sequencing project: providing services to taxonomists for standard genome sequencing and annotation.</title>
        <authorList>
            <consortium name="The Broad Institute Genomics Platform"/>
            <consortium name="The Broad Institute Genome Sequencing Center for Infectious Disease"/>
            <person name="Wu L."/>
            <person name="Ma J."/>
        </authorList>
    </citation>
    <scope>NUCLEOTIDE SEQUENCE [LARGE SCALE GENOMIC DNA]</scope>
    <source>
        <strain evidence="9">CCUG 60898</strain>
    </source>
</reference>
<dbReference type="Proteomes" id="UP001597100">
    <property type="component" value="Unassembled WGS sequence"/>
</dbReference>
<gene>
    <name evidence="8" type="ORF">ACFQ1G_02540</name>
</gene>
<proteinExistence type="inferred from homology"/>
<feature type="transmembrane region" description="Helical" evidence="7">
    <location>
        <begin position="12"/>
        <end position="32"/>
    </location>
</feature>
<feature type="transmembrane region" description="Helical" evidence="7">
    <location>
        <begin position="82"/>
        <end position="100"/>
    </location>
</feature>
<accession>A0ABW3IC29</accession>
<keyword evidence="6 7" id="KW-0472">Membrane</keyword>
<evidence type="ECO:0000256" key="4">
    <source>
        <dbReference type="ARBA" id="ARBA00022692"/>
    </source>
</evidence>
<keyword evidence="9" id="KW-1185">Reference proteome</keyword>
<comment type="caution">
    <text evidence="8">The sequence shown here is derived from an EMBL/GenBank/DDBJ whole genome shotgun (WGS) entry which is preliminary data.</text>
</comment>
<dbReference type="InterPro" id="IPR032808">
    <property type="entry name" value="DoxX"/>
</dbReference>
<evidence type="ECO:0000313" key="8">
    <source>
        <dbReference type="EMBL" id="MFD0975659.1"/>
    </source>
</evidence>
<feature type="transmembrane region" description="Helical" evidence="7">
    <location>
        <begin position="52"/>
        <end position="75"/>
    </location>
</feature>
<dbReference type="InterPro" id="IPR051907">
    <property type="entry name" value="DoxX-like_oxidoreductase"/>
</dbReference>
<name>A0ABW3IC29_9FLAO</name>
<dbReference type="PANTHER" id="PTHR33452:SF1">
    <property type="entry name" value="INNER MEMBRANE PROTEIN YPHA-RELATED"/>
    <property type="match status" value="1"/>
</dbReference>
<protein>
    <submittedName>
        <fullName evidence="8">DoxX family protein</fullName>
    </submittedName>
</protein>